<keyword evidence="3" id="KW-0575">Peroxidase</keyword>
<proteinExistence type="predicted"/>
<keyword evidence="1" id="KW-0732">Signal</keyword>
<dbReference type="EMBL" id="GG738881">
    <property type="protein sequence ID" value="EFC42174.1"/>
    <property type="molecule type" value="Genomic_DNA"/>
</dbReference>
<dbReference type="Pfam" id="PF01569">
    <property type="entry name" value="PAP2"/>
    <property type="match status" value="1"/>
</dbReference>
<gene>
    <name evidence="3" type="ORF">NAEGRDRAFT_80466</name>
</gene>
<feature type="signal peptide" evidence="1">
    <location>
        <begin position="1"/>
        <end position="24"/>
    </location>
</feature>
<dbReference type="OrthoDB" id="9997027at2759"/>
<dbReference type="eggNOG" id="ENOG502S3TN">
    <property type="taxonomic scope" value="Eukaryota"/>
</dbReference>
<protein>
    <submittedName>
        <fullName evidence="3">PAP2_haloperoxidase domain-containing protein</fullName>
    </submittedName>
</protein>
<dbReference type="InParanoid" id="D2VLP6"/>
<dbReference type="PANTHER" id="PTHR34599">
    <property type="entry name" value="PEROXIDASE-RELATED"/>
    <property type="match status" value="1"/>
</dbReference>
<dbReference type="AlphaFoldDB" id="D2VLP6"/>
<organism evidence="4">
    <name type="scientific">Naegleria gruberi</name>
    <name type="common">Amoeba</name>
    <dbReference type="NCBI Taxonomy" id="5762"/>
    <lineage>
        <taxon>Eukaryota</taxon>
        <taxon>Discoba</taxon>
        <taxon>Heterolobosea</taxon>
        <taxon>Tetramitia</taxon>
        <taxon>Eutetramitia</taxon>
        <taxon>Vahlkampfiidae</taxon>
        <taxon>Naegleria</taxon>
    </lineage>
</organism>
<dbReference type="Gene3D" id="1.10.606.20">
    <property type="match status" value="1"/>
</dbReference>
<evidence type="ECO:0000313" key="3">
    <source>
        <dbReference type="EMBL" id="EFC42174.1"/>
    </source>
</evidence>
<sequence>MSIPLTRLLLVFTLIFSPFLLINAYSPTTETNPQEYDAQFHLSILADGIQAGNIAPITRYPDAHEKATNFYRNQYGLDVSDNGARLPDGAQFFTSVGDQYVVHYAKVRGYPNLAGSQDLGVYDDAFAIMLTKPLVVHGAYGGKNGTWVDTGSILPFGFYTYFWKVNGSIAFPRITWSSPMPMRISADGSLVVDCELSSNIWGKGMARGLNLIRINPVTNQYYVSVVSSHTFPISQTDIAPKCAAITTEKDIFNEDFIVKWNNVLLSTVRDFKVAPPIASRAMAILHTATDDALGSCRRSRNSNKACDYATIATTISFSAHRVLSQLFPNNIDCYNAALKRALQCNGCSQYDVSELTKIGKSAVTTADRVLRSRDNDGSAEFVDYQFRDGAMDYQSHAPNYVRNPLLPQWPNVEPFGIQNVESFRQGPPPQLGTPLFETSYDEVFLYGRNDSSVRTFDQRRIAWFWDDGAGTATPPGHWNVILQSIIRSQGITDIFKVSAIFKLLGCTLADAGIVSWDHKYFYNALRPVTAVNNRNRNLNWFPLLATPPFPEYTSGHSTFSGAAARILSLVLGSDDISFDVVSDGYKYHTRTFNKLSDAAKEAGKSRIYGGIHFEYANQAGWNSGVAVANAVYNQLCRNASCL</sequence>
<dbReference type="InterPro" id="IPR000326">
    <property type="entry name" value="PAP2/HPO"/>
</dbReference>
<evidence type="ECO:0000259" key="2">
    <source>
        <dbReference type="Pfam" id="PF01569"/>
    </source>
</evidence>
<dbReference type="Proteomes" id="UP000006671">
    <property type="component" value="Unassembled WGS sequence"/>
</dbReference>
<evidence type="ECO:0000313" key="4">
    <source>
        <dbReference type="Proteomes" id="UP000006671"/>
    </source>
</evidence>
<dbReference type="GeneID" id="8851672"/>
<feature type="chain" id="PRO_5003037674" evidence="1">
    <location>
        <begin position="25"/>
        <end position="642"/>
    </location>
</feature>
<reference evidence="3 4" key="1">
    <citation type="journal article" date="2010" name="Cell">
        <title>The genome of Naegleria gruberi illuminates early eukaryotic versatility.</title>
        <authorList>
            <person name="Fritz-Laylin L.K."/>
            <person name="Prochnik S.E."/>
            <person name="Ginger M.L."/>
            <person name="Dacks J.B."/>
            <person name="Carpenter M.L."/>
            <person name="Field M.C."/>
            <person name="Kuo A."/>
            <person name="Paredez A."/>
            <person name="Chapman J."/>
            <person name="Pham J."/>
            <person name="Shu S."/>
            <person name="Neupane R."/>
            <person name="Cipriano M."/>
            <person name="Mancuso J."/>
            <person name="Tu H."/>
            <person name="Salamov A."/>
            <person name="Lindquist E."/>
            <person name="Shapiro H."/>
            <person name="Lucas S."/>
            <person name="Grigoriev I.V."/>
            <person name="Cande W.Z."/>
            <person name="Fulton C."/>
            <person name="Rokhsar D.S."/>
            <person name="Dawson S.C."/>
        </authorList>
    </citation>
    <scope>NUCLEOTIDE SEQUENCE [LARGE SCALE GENOMIC DNA]</scope>
    <source>
        <strain evidence="3 4">NEG-M</strain>
    </source>
</reference>
<accession>D2VLP6</accession>
<dbReference type="SUPFAM" id="SSF48317">
    <property type="entry name" value="Acid phosphatase/Vanadium-dependent haloperoxidase"/>
    <property type="match status" value="1"/>
</dbReference>
<dbReference type="InterPro" id="IPR052559">
    <property type="entry name" value="V-haloperoxidase"/>
</dbReference>
<keyword evidence="3" id="KW-0560">Oxidoreductase</keyword>
<dbReference type="RefSeq" id="XP_002674918.1">
    <property type="nucleotide sequence ID" value="XM_002674872.1"/>
</dbReference>
<dbReference type="InterPro" id="IPR036938">
    <property type="entry name" value="PAP2/HPO_sf"/>
</dbReference>
<dbReference type="VEuPathDB" id="AmoebaDB:NAEGRDRAFT_80466"/>
<dbReference type="CDD" id="cd03398">
    <property type="entry name" value="PAP2_haloperoxidase"/>
    <property type="match status" value="1"/>
</dbReference>
<dbReference type="KEGG" id="ngr:NAEGRDRAFT_80466"/>
<keyword evidence="4" id="KW-1185">Reference proteome</keyword>
<dbReference type="PANTHER" id="PTHR34599:SF1">
    <property type="entry name" value="PHOSPHATIDIC ACID PHOSPHATASE TYPE 2_HALOPEROXIDASE DOMAIN-CONTAINING PROTEIN"/>
    <property type="match status" value="1"/>
</dbReference>
<evidence type="ECO:0000256" key="1">
    <source>
        <dbReference type="SAM" id="SignalP"/>
    </source>
</evidence>
<name>D2VLP6_NAEGR</name>
<feature type="domain" description="Phosphatidic acid phosphatase type 2/haloperoxidase" evidence="2">
    <location>
        <begin position="503"/>
        <end position="635"/>
    </location>
</feature>
<dbReference type="GO" id="GO:0004601">
    <property type="term" value="F:peroxidase activity"/>
    <property type="evidence" value="ECO:0007669"/>
    <property type="project" value="UniProtKB-KW"/>
</dbReference>